<feature type="transmembrane region" description="Helical" evidence="3">
    <location>
        <begin position="42"/>
        <end position="66"/>
    </location>
</feature>
<accession>A0ABZ0RGW8</accession>
<feature type="coiled-coil region" evidence="1">
    <location>
        <begin position="136"/>
        <end position="168"/>
    </location>
</feature>
<evidence type="ECO:0000256" key="1">
    <source>
        <dbReference type="SAM" id="Coils"/>
    </source>
</evidence>
<sequence length="237" mass="24961">MSLINQALRKAQRDRSPNRMAQPGEQSSAAYASTAARGMSPVLVIGLVIAVAVLIGLVVGLSIVIFKGDSQPQAIAHTTQSTVPRSAPTPAPTPTPAAAEPAPTSIVIPQASTHSSPQVSREATPMPSVVDELRKAREAAEAKAIAEAQAAEEEAQAAAEAQARADAKPSQDSIQWLGQAKITGVKLSDTASKVIINGEAYSVGDFVNYKLGLKVMVIQQERVLFIDNNGKKYMKRL</sequence>
<proteinExistence type="predicted"/>
<dbReference type="Proteomes" id="UP001324993">
    <property type="component" value="Chromosome"/>
</dbReference>
<organism evidence="4 5">
    <name type="scientific">Coraliomargarita algicola</name>
    <dbReference type="NCBI Taxonomy" id="3092156"/>
    <lineage>
        <taxon>Bacteria</taxon>
        <taxon>Pseudomonadati</taxon>
        <taxon>Verrucomicrobiota</taxon>
        <taxon>Opitutia</taxon>
        <taxon>Puniceicoccales</taxon>
        <taxon>Coraliomargaritaceae</taxon>
        <taxon>Coraliomargarita</taxon>
    </lineage>
</organism>
<keyword evidence="1" id="KW-0175">Coiled coil</keyword>
<evidence type="ECO:0000256" key="2">
    <source>
        <dbReference type="SAM" id="MobiDB-lite"/>
    </source>
</evidence>
<name>A0ABZ0RGW8_9BACT</name>
<evidence type="ECO:0000313" key="4">
    <source>
        <dbReference type="EMBL" id="WPJ94479.1"/>
    </source>
</evidence>
<keyword evidence="3" id="KW-0472">Membrane</keyword>
<evidence type="ECO:0000256" key="3">
    <source>
        <dbReference type="SAM" id="Phobius"/>
    </source>
</evidence>
<dbReference type="RefSeq" id="WP_319831407.1">
    <property type="nucleotide sequence ID" value="NZ_CP138858.1"/>
</dbReference>
<keyword evidence="5" id="KW-1185">Reference proteome</keyword>
<feature type="region of interest" description="Disordered" evidence="2">
    <location>
        <begin position="1"/>
        <end position="27"/>
    </location>
</feature>
<dbReference type="EMBL" id="CP138858">
    <property type="protein sequence ID" value="WPJ94479.1"/>
    <property type="molecule type" value="Genomic_DNA"/>
</dbReference>
<evidence type="ECO:0000313" key="5">
    <source>
        <dbReference type="Proteomes" id="UP001324993"/>
    </source>
</evidence>
<gene>
    <name evidence="4" type="ORF">SH580_13670</name>
</gene>
<evidence type="ECO:0008006" key="6">
    <source>
        <dbReference type="Google" id="ProtNLM"/>
    </source>
</evidence>
<keyword evidence="3" id="KW-1133">Transmembrane helix</keyword>
<feature type="region of interest" description="Disordered" evidence="2">
    <location>
        <begin position="76"/>
        <end position="101"/>
    </location>
</feature>
<reference evidence="4 5" key="1">
    <citation type="submission" date="2023-11" db="EMBL/GenBank/DDBJ databases">
        <title>Coraliomargarita sp. nov., isolated from marine algae.</title>
        <authorList>
            <person name="Lee J.K."/>
            <person name="Baek J.H."/>
            <person name="Kim J.M."/>
            <person name="Choi D.G."/>
            <person name="Jeon C.O."/>
        </authorList>
    </citation>
    <scope>NUCLEOTIDE SEQUENCE [LARGE SCALE GENOMIC DNA]</scope>
    <source>
        <strain evidence="4 5">J2-16</strain>
    </source>
</reference>
<keyword evidence="3" id="KW-0812">Transmembrane</keyword>
<protein>
    <recommendedName>
        <fullName evidence="6">Type II secretion system protein GspC N-terminal domain-containing protein</fullName>
    </recommendedName>
</protein>